<dbReference type="PANTHER" id="PTHR43433">
    <property type="entry name" value="HYDROLASE, ALPHA/BETA FOLD FAMILY PROTEIN"/>
    <property type="match status" value="1"/>
</dbReference>
<dbReference type="InterPro" id="IPR050471">
    <property type="entry name" value="AB_hydrolase"/>
</dbReference>
<evidence type="ECO:0000259" key="1">
    <source>
        <dbReference type="Pfam" id="PF00561"/>
    </source>
</evidence>
<reference evidence="2 3" key="1">
    <citation type="submission" date="2017-10" db="EMBL/GenBank/DDBJ databases">
        <title>Sequencing the genomes of 1000 actinobacteria strains.</title>
        <authorList>
            <person name="Klenk H.-P."/>
        </authorList>
    </citation>
    <scope>NUCLEOTIDE SEQUENCE [LARGE SCALE GENOMIC DNA]</scope>
    <source>
        <strain evidence="2 3">DSM 21798</strain>
    </source>
</reference>
<name>A0A2A9DVE0_9MICO</name>
<dbReference type="PRINTS" id="PR00111">
    <property type="entry name" value="ABHYDROLASE"/>
</dbReference>
<proteinExistence type="predicted"/>
<dbReference type="InterPro" id="IPR029058">
    <property type="entry name" value="AB_hydrolase_fold"/>
</dbReference>
<dbReference type="InterPro" id="IPR000073">
    <property type="entry name" value="AB_hydrolase_1"/>
</dbReference>
<dbReference type="AlphaFoldDB" id="A0A2A9DVE0"/>
<accession>A0A2A9DVE0</accession>
<evidence type="ECO:0000313" key="2">
    <source>
        <dbReference type="EMBL" id="PFG30311.1"/>
    </source>
</evidence>
<dbReference type="Pfam" id="PF00561">
    <property type="entry name" value="Abhydrolase_1"/>
    <property type="match status" value="1"/>
</dbReference>
<dbReference type="GO" id="GO:0004806">
    <property type="term" value="F:triacylglycerol lipase activity"/>
    <property type="evidence" value="ECO:0007669"/>
    <property type="project" value="TreeGrafter"/>
</dbReference>
<gene>
    <name evidence="2" type="ORF">ATJ78_1240</name>
</gene>
<dbReference type="PANTHER" id="PTHR43433:SF5">
    <property type="entry name" value="AB HYDROLASE-1 DOMAIN-CONTAINING PROTEIN"/>
    <property type="match status" value="1"/>
</dbReference>
<dbReference type="SUPFAM" id="SSF53474">
    <property type="entry name" value="alpha/beta-Hydrolases"/>
    <property type="match status" value="1"/>
</dbReference>
<evidence type="ECO:0000313" key="3">
    <source>
        <dbReference type="Proteomes" id="UP000221369"/>
    </source>
</evidence>
<dbReference type="GO" id="GO:0046503">
    <property type="term" value="P:glycerolipid catabolic process"/>
    <property type="evidence" value="ECO:0007669"/>
    <property type="project" value="TreeGrafter"/>
</dbReference>
<organism evidence="2 3">
    <name type="scientific">Paramicrobacterium agarici</name>
    <dbReference type="NCBI Taxonomy" id="630514"/>
    <lineage>
        <taxon>Bacteria</taxon>
        <taxon>Bacillati</taxon>
        <taxon>Actinomycetota</taxon>
        <taxon>Actinomycetes</taxon>
        <taxon>Micrococcales</taxon>
        <taxon>Microbacteriaceae</taxon>
        <taxon>Paramicrobacterium</taxon>
    </lineage>
</organism>
<protein>
    <submittedName>
        <fullName evidence="2">Pimeloyl-ACP methyl ester carboxylesterase</fullName>
    </submittedName>
</protein>
<feature type="domain" description="AB hydrolase-1" evidence="1">
    <location>
        <begin position="22"/>
        <end position="131"/>
    </location>
</feature>
<sequence length="271" mass="29900">MPHMDVPGGRLYYEVEGQKDNPALLLIHAGIATLRMWDPIVPALAEHHHVIRFDTRGFGETVSDDVDFSNGDDALRLLDELGVERATIIGSSRGGQIAIDLAVEHSDRVAGIVTIGSGPSGFPEIELTDAEDELMDTIDATWEARDWPASMDAEVRLWAVGPLRDPGDVDPDFLETARTLNRFNIARVDDNPAPRPIEPPAFDRVVDIDVPALVVVGEYDITPALMQFEYLAEQLPEADSVRMDDTAHLPSVERPGAFLTVLEPWLVRHNL</sequence>
<dbReference type="Gene3D" id="3.40.50.1820">
    <property type="entry name" value="alpha/beta hydrolase"/>
    <property type="match status" value="1"/>
</dbReference>
<dbReference type="Proteomes" id="UP000221369">
    <property type="component" value="Unassembled WGS sequence"/>
</dbReference>
<comment type="caution">
    <text evidence="2">The sequence shown here is derived from an EMBL/GenBank/DDBJ whole genome shotgun (WGS) entry which is preliminary data.</text>
</comment>
<keyword evidence="3" id="KW-1185">Reference proteome</keyword>
<dbReference type="EMBL" id="PDJE01000001">
    <property type="protein sequence ID" value="PFG30311.1"/>
    <property type="molecule type" value="Genomic_DNA"/>
</dbReference>